<dbReference type="Proteomes" id="UP000244926">
    <property type="component" value="Chromosome I"/>
</dbReference>
<keyword evidence="1" id="KW-0175">Coiled coil</keyword>
<feature type="coiled-coil region" evidence="1">
    <location>
        <begin position="731"/>
        <end position="761"/>
    </location>
</feature>
<dbReference type="KEGG" id="csee:C10C_1026"/>
<gene>
    <name evidence="5" type="ORF">C10C_1026</name>
</gene>
<dbReference type="EMBL" id="LT993738">
    <property type="protein sequence ID" value="SPN74157.1"/>
    <property type="molecule type" value="Genomic_DNA"/>
</dbReference>
<feature type="transmembrane region" description="Helical" evidence="3">
    <location>
        <begin position="65"/>
        <end position="85"/>
    </location>
</feature>
<keyword evidence="3" id="KW-0472">Membrane</keyword>
<feature type="domain" description="DUF1978" evidence="4">
    <location>
        <begin position="324"/>
        <end position="561"/>
    </location>
</feature>
<evidence type="ECO:0000256" key="3">
    <source>
        <dbReference type="SAM" id="Phobius"/>
    </source>
</evidence>
<dbReference type="InterPro" id="IPR015400">
    <property type="entry name" value="DUF1978_IncA"/>
</dbReference>
<keyword evidence="6" id="KW-1185">Reference proteome</keyword>
<evidence type="ECO:0000313" key="6">
    <source>
        <dbReference type="Proteomes" id="UP000244926"/>
    </source>
</evidence>
<evidence type="ECO:0000313" key="5">
    <source>
        <dbReference type="EMBL" id="SPN74157.1"/>
    </source>
</evidence>
<keyword evidence="3" id="KW-1133">Transmembrane helix</keyword>
<protein>
    <recommendedName>
        <fullName evidence="4">DUF1978 domain-containing protein</fullName>
    </recommendedName>
</protein>
<reference evidence="6" key="1">
    <citation type="submission" date="2017-11" db="EMBL/GenBank/DDBJ databases">
        <authorList>
            <person name="Seth-Smith MB H."/>
        </authorList>
    </citation>
    <scope>NUCLEOTIDE SEQUENCE [LARGE SCALE GENOMIC DNA]</scope>
</reference>
<feature type="coiled-coil region" evidence="1">
    <location>
        <begin position="533"/>
        <end position="560"/>
    </location>
</feature>
<sequence length="796" mass="91800">MSPQLINESKSPLNVPVKTLSKGTGANPTLSIQRKDRVWGILLLVLSLIFFLPGIAILVVGFLEIGISLCLLGLLGLILGIFFLVKARTSLKILTDKTREDIVIQDPKKDLAILDDESLREIPISPTPKTSLRTPPPIEIEEEPLVIPSYPIETTEAERALEEISEDVKQVEIYLTKIRTWSHQNQGLFEKTEQKLKTLESVLDATFSEISHLELCLLRQEVYFLEAEAALKRLWNNVQASLNMLGSIIVSPNEDKGVLRSATNLAKMYASDFITMVTRFKNRQATFKSSTLAVAKQMFEESLDLLATNVYESILTSHELETSSSKAKQRLRKKRKLLHELQTSILCLREDGSVNFADIKLWDFTQTDVKIKLAKIKASPRFDQISSFKSQLFEYLSNKHIWEENPTQKNRKFVQKEKTLLDSKIQEFYSEELKIAMNKLKELQDLYPNTKVPTKETRIRSEKQIRSDFNLQEELDKISLEATECQEKQTKYLASLEQKRLVATGTTGKEDKRPLKDFQTCTENLNAFSPDMKNNMRAAKSFLESETRETEEEINKTEMSYILQRLEILQQEISNIPVIIQQGKKLLLHRESLLTAAKQKLTYAQHQLEKHLKCLPEEMKNKYEIVATKLKETSINYSHEQTILLNQKSHLKRSLDRFEKEGMNNIQERLVSNLFELWQFAGEEHIIHNSIPCLQLYLTYKKAEKNKTAKAVLKLTEQYKSYRSILDLKEIEEKQSVSQNEESLNEELDKEEEKEEGLTCLKLQITQERIENLQTKLGTMPESQQATIKSKKKKKK</sequence>
<dbReference type="RefSeq" id="WP_108897084.1">
    <property type="nucleotide sequence ID" value="NZ_LT993738.1"/>
</dbReference>
<name>A0A2R8FD18_9CHLA</name>
<accession>A0A2R8FD18</accession>
<organism evidence="5 6">
    <name type="scientific">Chlamydia serpentis</name>
    <dbReference type="NCBI Taxonomy" id="1967782"/>
    <lineage>
        <taxon>Bacteria</taxon>
        <taxon>Pseudomonadati</taxon>
        <taxon>Chlamydiota</taxon>
        <taxon>Chlamydiia</taxon>
        <taxon>Chlamydiales</taxon>
        <taxon>Chlamydiaceae</taxon>
        <taxon>Chlamydia/Chlamydophila group</taxon>
        <taxon>Chlamydia</taxon>
    </lineage>
</organism>
<feature type="transmembrane region" description="Helical" evidence="3">
    <location>
        <begin position="38"/>
        <end position="59"/>
    </location>
</feature>
<feature type="region of interest" description="Disordered" evidence="2">
    <location>
        <begin position="776"/>
        <end position="796"/>
    </location>
</feature>
<dbReference type="AlphaFoldDB" id="A0A2R8FD18"/>
<feature type="compositionally biased region" description="Polar residues" evidence="2">
    <location>
        <begin position="776"/>
        <end position="788"/>
    </location>
</feature>
<evidence type="ECO:0000256" key="2">
    <source>
        <dbReference type="SAM" id="MobiDB-lite"/>
    </source>
</evidence>
<dbReference type="Pfam" id="PF09321">
    <property type="entry name" value="DUF1978"/>
    <property type="match status" value="1"/>
</dbReference>
<keyword evidence="3" id="KW-0812">Transmembrane</keyword>
<proteinExistence type="predicted"/>
<evidence type="ECO:0000256" key="1">
    <source>
        <dbReference type="SAM" id="Coils"/>
    </source>
</evidence>
<evidence type="ECO:0000259" key="4">
    <source>
        <dbReference type="Pfam" id="PF09321"/>
    </source>
</evidence>